<sequence length="62" mass="6806">MSFADSMNSLDAMNDDDVVINEIRLPSIKGLALKVISLFKPGNTVDASRAQYIQQPNISQHS</sequence>
<dbReference type="STRING" id="1007099.SAMN05216287_3673"/>
<dbReference type="EMBL" id="FNNU01000006">
    <property type="protein sequence ID" value="SDX76944.1"/>
    <property type="molecule type" value="Genomic_DNA"/>
</dbReference>
<accession>A0A1H3EGB5</accession>
<organism evidence="1 2">
    <name type="scientific">Pseudomonas kuykendallii</name>
    <dbReference type="NCBI Taxonomy" id="1007099"/>
    <lineage>
        <taxon>Bacteria</taxon>
        <taxon>Pseudomonadati</taxon>
        <taxon>Pseudomonadota</taxon>
        <taxon>Gammaproteobacteria</taxon>
        <taxon>Pseudomonadales</taxon>
        <taxon>Pseudomonadaceae</taxon>
        <taxon>Pseudomonas</taxon>
    </lineage>
</organism>
<dbReference type="AlphaFoldDB" id="A0A1H3EGB5"/>
<dbReference type="RefSeq" id="WP_139210743.1">
    <property type="nucleotide sequence ID" value="NZ_FNNU01000006.1"/>
</dbReference>
<reference evidence="2" key="1">
    <citation type="submission" date="2016-10" db="EMBL/GenBank/DDBJ databases">
        <authorList>
            <person name="Varghese N."/>
            <person name="Submissions S."/>
        </authorList>
    </citation>
    <scope>NUCLEOTIDE SEQUENCE [LARGE SCALE GENOMIC DNA]</scope>
    <source>
        <strain evidence="2">NRRL B-59562</strain>
    </source>
</reference>
<evidence type="ECO:0000313" key="2">
    <source>
        <dbReference type="Proteomes" id="UP000243778"/>
    </source>
</evidence>
<proteinExistence type="predicted"/>
<name>A0A1H3EGB5_9PSED</name>
<protein>
    <submittedName>
        <fullName evidence="1">Uncharacterized protein</fullName>
    </submittedName>
</protein>
<dbReference type="Proteomes" id="UP000243778">
    <property type="component" value="Unassembled WGS sequence"/>
</dbReference>
<gene>
    <name evidence="1" type="ORF">SAMN05216287_3673</name>
</gene>
<keyword evidence="2" id="KW-1185">Reference proteome</keyword>
<evidence type="ECO:0000313" key="1">
    <source>
        <dbReference type="EMBL" id="SDX76944.1"/>
    </source>
</evidence>